<dbReference type="PANTHER" id="PTHR42085:SF6">
    <property type="entry name" value="F-BOX DOMAIN-CONTAINING PROTEIN"/>
    <property type="match status" value="1"/>
</dbReference>
<dbReference type="Proteomes" id="UP000829685">
    <property type="component" value="Unassembled WGS sequence"/>
</dbReference>
<gene>
    <name evidence="1" type="ORF">JX265_003252</name>
</gene>
<dbReference type="PANTHER" id="PTHR42085">
    <property type="entry name" value="F-BOX DOMAIN-CONTAINING PROTEIN"/>
    <property type="match status" value="1"/>
</dbReference>
<name>A0A9P9WTW7_9PEZI</name>
<proteinExistence type="predicted"/>
<protein>
    <submittedName>
        <fullName evidence="1">Uncharacterized protein</fullName>
    </submittedName>
</protein>
<dbReference type="InterPro" id="IPR038883">
    <property type="entry name" value="AN11006-like"/>
</dbReference>
<evidence type="ECO:0000313" key="2">
    <source>
        <dbReference type="Proteomes" id="UP000829685"/>
    </source>
</evidence>
<dbReference type="AlphaFoldDB" id="A0A9P9WTW7"/>
<evidence type="ECO:0000313" key="1">
    <source>
        <dbReference type="EMBL" id="KAI1879075.1"/>
    </source>
</evidence>
<organism evidence="1 2">
    <name type="scientific">Neoarthrinium moseri</name>
    <dbReference type="NCBI Taxonomy" id="1658444"/>
    <lineage>
        <taxon>Eukaryota</taxon>
        <taxon>Fungi</taxon>
        <taxon>Dikarya</taxon>
        <taxon>Ascomycota</taxon>
        <taxon>Pezizomycotina</taxon>
        <taxon>Sordariomycetes</taxon>
        <taxon>Xylariomycetidae</taxon>
        <taxon>Amphisphaeriales</taxon>
        <taxon>Apiosporaceae</taxon>
        <taxon>Neoarthrinium</taxon>
    </lineage>
</organism>
<reference evidence="1" key="1">
    <citation type="submission" date="2021-03" db="EMBL/GenBank/DDBJ databases">
        <title>Revisited historic fungal species revealed as producer of novel bioactive compounds through whole genome sequencing and comparative genomics.</title>
        <authorList>
            <person name="Vignolle G.A."/>
            <person name="Hochenegger N."/>
            <person name="Mach R.L."/>
            <person name="Mach-Aigner A.R."/>
            <person name="Javad Rahimi M."/>
            <person name="Salim K.A."/>
            <person name="Chan C.M."/>
            <person name="Lim L.B.L."/>
            <person name="Cai F."/>
            <person name="Druzhinina I.S."/>
            <person name="U'Ren J.M."/>
            <person name="Derntl C."/>
        </authorList>
    </citation>
    <scope>NUCLEOTIDE SEQUENCE</scope>
    <source>
        <strain evidence="1">TUCIM 5799</strain>
    </source>
</reference>
<accession>A0A9P9WTW7</accession>
<sequence>MTAFMHLPFDIRQHVYRDAGMITGATIILEPRKGVLSPYAYYSIYFQANGMHMRKYEGWDPSYYSHFTSIEDEAFQVTYRLLTVSKDISSEIKCLVCAKNTLVISNESPETGLKFLQSLAPSEVHSLQSLFVHLFVKSPLVDNGSSSLFNASLHLTVERITLWQHAARHILSHAQGSNLSLSLICDTGNNVSTSAVLSPLLEFPGRLRDCQIRLYQERNNHLSSLAQEVANRAKEIAGPGHTQEVFRFFDLPPEIRLAILLYTDLRTPSGLVYWNPQRGFYFMISLQDRHPYDKSSYHFLRSFLKCGNRESPMTGCFCRARRSAYSSRCQCWTAPRSLFLVNKQMYREALSVLYSSNRIIVMLSLAASSNGESRGPSHLRLDSSRFITRHMWPDMLRNLRNLELVLPPFDPEIPAEAPSPMYLDWCFAIDHLAAHANLRSLSLVIQVALRSNFVNGDPRTEFRHYVTHDGEKSTPLLRKHISYLTPLRKLQRLKDFFVFLQWPWYFSQDPEPPIFLNMLYPHIPELELCLERCVMGQGYDNWGRGKPEKRPSGWLFEDYHEPDQM</sequence>
<dbReference type="EMBL" id="JAFIMR010000005">
    <property type="protein sequence ID" value="KAI1879075.1"/>
    <property type="molecule type" value="Genomic_DNA"/>
</dbReference>
<comment type="caution">
    <text evidence="1">The sequence shown here is derived from an EMBL/GenBank/DDBJ whole genome shotgun (WGS) entry which is preliminary data.</text>
</comment>
<keyword evidence="2" id="KW-1185">Reference proteome</keyword>